<dbReference type="Proteomes" id="UP000320338">
    <property type="component" value="Unassembled WGS sequence"/>
</dbReference>
<reference evidence="1 2" key="1">
    <citation type="submission" date="2019-06" db="EMBL/GenBank/DDBJ databases">
        <title>Whole genome shotgun sequence of Pseudonocardia hydrocarbonoxydans NBRC 14498.</title>
        <authorList>
            <person name="Hosoyama A."/>
            <person name="Uohara A."/>
            <person name="Ohji S."/>
            <person name="Ichikawa N."/>
        </authorList>
    </citation>
    <scope>NUCLEOTIDE SEQUENCE [LARGE SCALE GENOMIC DNA]</scope>
    <source>
        <strain evidence="1 2">NBRC 14498</strain>
    </source>
</reference>
<gene>
    <name evidence="1" type="ORF">PHY01_41380</name>
</gene>
<keyword evidence="2" id="KW-1185">Reference proteome</keyword>
<proteinExistence type="predicted"/>
<protein>
    <submittedName>
        <fullName evidence="1">Uncharacterized protein</fullName>
    </submittedName>
</protein>
<accession>A0A4Y3WSN2</accession>
<dbReference type="AlphaFoldDB" id="A0A4Y3WSN2"/>
<dbReference type="EMBL" id="BJNG01000037">
    <property type="protein sequence ID" value="GEC21855.1"/>
    <property type="molecule type" value="Genomic_DNA"/>
</dbReference>
<name>A0A4Y3WSN2_9PSEU</name>
<organism evidence="1 2">
    <name type="scientific">Pseudonocardia hydrocarbonoxydans</name>
    <dbReference type="NCBI Taxonomy" id="76726"/>
    <lineage>
        <taxon>Bacteria</taxon>
        <taxon>Bacillati</taxon>
        <taxon>Actinomycetota</taxon>
        <taxon>Actinomycetes</taxon>
        <taxon>Pseudonocardiales</taxon>
        <taxon>Pseudonocardiaceae</taxon>
        <taxon>Pseudonocardia</taxon>
    </lineage>
</organism>
<dbReference type="RefSeq" id="WP_141280811.1">
    <property type="nucleotide sequence ID" value="NZ_BAAARZ010000006.1"/>
</dbReference>
<evidence type="ECO:0000313" key="1">
    <source>
        <dbReference type="EMBL" id="GEC21855.1"/>
    </source>
</evidence>
<evidence type="ECO:0000313" key="2">
    <source>
        <dbReference type="Proteomes" id="UP000320338"/>
    </source>
</evidence>
<comment type="caution">
    <text evidence="1">The sequence shown here is derived from an EMBL/GenBank/DDBJ whole genome shotgun (WGS) entry which is preliminary data.</text>
</comment>
<sequence length="120" mass="12816">MKVIVRKPRLTSRHSEILRFVGVALAAALTVVGLGFVGSYAGASAACVAAVGAVGLGRPLREIRDDRASEVRTGDDLWSPGRGFLPVVDTLQDDRYVEITTDDAEAYGADELVTVRRVSE</sequence>